<organism evidence="1 2">
    <name type="scientific">Haloarcula rubripromontorii</name>
    <dbReference type="NCBI Taxonomy" id="1705562"/>
    <lineage>
        <taxon>Archaea</taxon>
        <taxon>Methanobacteriati</taxon>
        <taxon>Methanobacteriota</taxon>
        <taxon>Stenosarchaea group</taxon>
        <taxon>Halobacteria</taxon>
        <taxon>Halobacteriales</taxon>
        <taxon>Haloarculaceae</taxon>
        <taxon>Haloarcula</taxon>
    </lineage>
</organism>
<gene>
    <name evidence="1" type="ORF">AMS69_15065</name>
</gene>
<dbReference type="EMBL" id="LIUF01000004">
    <property type="protein sequence ID" value="KOX92655.1"/>
    <property type="molecule type" value="Genomic_DNA"/>
</dbReference>
<accession>A0A0M9AKG0</accession>
<proteinExistence type="predicted"/>
<keyword evidence="2" id="KW-1185">Reference proteome</keyword>
<protein>
    <submittedName>
        <fullName evidence="1">Uncharacterized protein</fullName>
    </submittedName>
</protein>
<dbReference type="AlphaFoldDB" id="A0A0M9AKG0"/>
<sequence length="247" mass="27968">MTGTDEPEVRVSMASGLIWEFVVPSSATTCAEEAKEMVQFCDQLYSAFGEFLVPLEISYGITKFDQDTNLRPDSNTGELVRREVRNKKGISVREFLKSTDVDGAQARWIPRVPFDRNRYRVHADGTDYAIERSECTPYRNGEPDQGKVVSDPLELAVTHRPAKNYPSVTTEYALSVSVSMFSDLWLRTSANGEKNREYLVSFLSDVSDAISAESVKRDKYKTSDFWNDLSVYSGDDDYIDLEPEAIY</sequence>
<dbReference type="PATRIC" id="fig|1705562.3.peg.3647"/>
<comment type="caution">
    <text evidence="1">The sequence shown here is derived from an EMBL/GenBank/DDBJ whole genome shotgun (WGS) entry which is preliminary data.</text>
</comment>
<evidence type="ECO:0000313" key="1">
    <source>
        <dbReference type="EMBL" id="KOX92655.1"/>
    </source>
</evidence>
<reference evidence="1 2" key="1">
    <citation type="submission" date="2015-08" db="EMBL/GenBank/DDBJ databases">
        <title>Genomes of Isolates from Cabo Rojo, PR.</title>
        <authorList>
            <person name="Sanchez-Nieves R.L."/>
            <person name="Montalvo-Rodriguez R."/>
        </authorList>
    </citation>
    <scope>NUCLEOTIDE SEQUENCE [LARGE SCALE GENOMIC DNA]</scope>
    <source>
        <strain evidence="1 2">SL3</strain>
    </source>
</reference>
<dbReference type="OrthoDB" id="237215at2157"/>
<dbReference type="Proteomes" id="UP000037729">
    <property type="component" value="Unassembled WGS sequence"/>
</dbReference>
<dbReference type="RefSeq" id="WP_053968865.1">
    <property type="nucleotide sequence ID" value="NZ_LIUF01000004.1"/>
</dbReference>
<evidence type="ECO:0000313" key="2">
    <source>
        <dbReference type="Proteomes" id="UP000037729"/>
    </source>
</evidence>
<name>A0A0M9AKG0_9EURY</name>